<evidence type="ECO:0000259" key="1">
    <source>
        <dbReference type="Pfam" id="PF09331"/>
    </source>
</evidence>
<gene>
    <name evidence="2" type="ORF">Adt_06301</name>
</gene>
<name>A0ABD1V6I5_9LAMI</name>
<keyword evidence="3" id="KW-1185">Reference proteome</keyword>
<dbReference type="AlphaFoldDB" id="A0ABD1V6I5"/>
<evidence type="ECO:0000313" key="3">
    <source>
        <dbReference type="Proteomes" id="UP001604336"/>
    </source>
</evidence>
<keyword evidence="2" id="KW-0645">Protease</keyword>
<sequence length="357" mass="42205">MWFNISGKLLRFSMEEFCVVTRLKCVGCDDSSMLRKGPSVLRQRYFSHLKSIYKKDVEDVFKALPTNMANEDVVKIGILYRTTSFLFTTPYRKQVSDATFSLIEFVEIERLAWGKELFNNTFNYLKTALTKRAYDEVIRKNIFTYRLYGFLLAFQIWIYESVPSIDGEIWKRLYHTWPRLLNWTNPSTRVTAIQLEKLVFDLPDLEIRGIQPNEDEMGASYLAGFFQSYRADPDIDDDNDFVDPPVRDELKDYGEKLNKIMLDIRLRQDQIISQQIDLKDDLRKMKLSVDEKINGFIDELRRKVTKNSTSHVYPSPIVIYTDLAKMKTKVDEWERVPKEWLRSHDSLQGVFDKKEWT</sequence>
<dbReference type="Proteomes" id="UP001604336">
    <property type="component" value="Unassembled WGS sequence"/>
</dbReference>
<dbReference type="Pfam" id="PF09331">
    <property type="entry name" value="DUF1985"/>
    <property type="match status" value="1"/>
</dbReference>
<dbReference type="EMBL" id="JBFOLK010000002">
    <property type="protein sequence ID" value="KAL2532950.1"/>
    <property type="molecule type" value="Genomic_DNA"/>
</dbReference>
<organism evidence="2 3">
    <name type="scientific">Abeliophyllum distichum</name>
    <dbReference type="NCBI Taxonomy" id="126358"/>
    <lineage>
        <taxon>Eukaryota</taxon>
        <taxon>Viridiplantae</taxon>
        <taxon>Streptophyta</taxon>
        <taxon>Embryophyta</taxon>
        <taxon>Tracheophyta</taxon>
        <taxon>Spermatophyta</taxon>
        <taxon>Magnoliopsida</taxon>
        <taxon>eudicotyledons</taxon>
        <taxon>Gunneridae</taxon>
        <taxon>Pentapetalae</taxon>
        <taxon>asterids</taxon>
        <taxon>lamiids</taxon>
        <taxon>Lamiales</taxon>
        <taxon>Oleaceae</taxon>
        <taxon>Forsythieae</taxon>
        <taxon>Abeliophyllum</taxon>
    </lineage>
</organism>
<protein>
    <submittedName>
        <fullName evidence="2">Ulp1 protease family</fullName>
    </submittedName>
</protein>
<keyword evidence="2" id="KW-0378">Hydrolase</keyword>
<dbReference type="GO" id="GO:0008233">
    <property type="term" value="F:peptidase activity"/>
    <property type="evidence" value="ECO:0007669"/>
    <property type="project" value="UniProtKB-KW"/>
</dbReference>
<reference evidence="3" key="1">
    <citation type="submission" date="2024-07" db="EMBL/GenBank/DDBJ databases">
        <title>Two chromosome-level genome assemblies of Korean endemic species Abeliophyllum distichum and Forsythia ovata (Oleaceae).</title>
        <authorList>
            <person name="Jang H."/>
        </authorList>
    </citation>
    <scope>NUCLEOTIDE SEQUENCE [LARGE SCALE GENOMIC DNA]</scope>
</reference>
<proteinExistence type="predicted"/>
<comment type="caution">
    <text evidence="2">The sequence shown here is derived from an EMBL/GenBank/DDBJ whole genome shotgun (WGS) entry which is preliminary data.</text>
</comment>
<dbReference type="PANTHER" id="PTHR48449:SF1">
    <property type="entry name" value="DUF1985 DOMAIN-CONTAINING PROTEIN"/>
    <property type="match status" value="1"/>
</dbReference>
<dbReference type="PANTHER" id="PTHR48449">
    <property type="entry name" value="DUF1985 DOMAIN-CONTAINING PROTEIN"/>
    <property type="match status" value="1"/>
</dbReference>
<evidence type="ECO:0000313" key="2">
    <source>
        <dbReference type="EMBL" id="KAL2532950.1"/>
    </source>
</evidence>
<dbReference type="GO" id="GO:0006508">
    <property type="term" value="P:proteolysis"/>
    <property type="evidence" value="ECO:0007669"/>
    <property type="project" value="UniProtKB-KW"/>
</dbReference>
<accession>A0ABD1V6I5</accession>
<feature type="domain" description="DUF1985" evidence="1">
    <location>
        <begin position="1"/>
        <end position="122"/>
    </location>
</feature>
<dbReference type="InterPro" id="IPR015410">
    <property type="entry name" value="DUF1985"/>
</dbReference>